<organism evidence="1 2">
    <name type="scientific">Rhizobium phage RHph_TM30</name>
    <dbReference type="NCBI Taxonomy" id="2509764"/>
    <lineage>
        <taxon>Viruses</taxon>
        <taxon>Duplodnaviria</taxon>
        <taxon>Heunggongvirae</taxon>
        <taxon>Uroviricota</taxon>
        <taxon>Caudoviricetes</taxon>
        <taxon>Kleczkowskaviridae</taxon>
        <taxon>Cuauhnahuacvirus</taxon>
        <taxon>Cuauhnahuacvirus TM30</taxon>
    </lineage>
</organism>
<name>A0A7S5REQ9_9CAUD</name>
<evidence type="ECO:0000313" key="2">
    <source>
        <dbReference type="Proteomes" id="UP000629603"/>
    </source>
</evidence>
<protein>
    <submittedName>
        <fullName evidence="1">Putative Seg-like homing endonuclease protein</fullName>
    </submittedName>
</protein>
<dbReference type="GO" id="GO:0004519">
    <property type="term" value="F:endonuclease activity"/>
    <property type="evidence" value="ECO:0007669"/>
    <property type="project" value="UniProtKB-KW"/>
</dbReference>
<evidence type="ECO:0000313" key="1">
    <source>
        <dbReference type="EMBL" id="QIG71254.1"/>
    </source>
</evidence>
<sequence>MLNQEIEYIIHRDADDKRYADRYIKFINNYMHPSQESGAWHHVLPRSLYSEHAENPNNIVRLSHRAHFISHRMLLKVFNTRQMFNALHLMIHGHRGDYRVLSNKQYQTFMDKRSEHLSEFFREESRGGVSCIEISTGRNVRVSRETYRLNPDKYTHWFKSNNPGGDTVHLPWSHPRALESTKVIWSICDEIHNLWSNVFRSQKMTYYNFMLHCQKETDFIKRFEIEMHLKPVRSMIRKFESGWDPTSDEKWINFRKSRQ</sequence>
<reference evidence="1 2" key="1">
    <citation type="submission" date="2020-01" db="EMBL/GenBank/DDBJ databases">
        <title>Patterns of diversity and host range of bacteriophage communities associated with bean-nodulatin bacteria.</title>
        <authorList>
            <person name="Vann Cauwenberghe J."/>
            <person name="Santamaria R.I."/>
            <person name="Bustos P."/>
            <person name="Juarez S."/>
            <person name="Gonzalez V."/>
        </authorList>
    </citation>
    <scope>NUCLEOTIDE SEQUENCE [LARGE SCALE GENOMIC DNA]</scope>
</reference>
<dbReference type="EMBL" id="MN988521">
    <property type="protein sequence ID" value="QIG71254.1"/>
    <property type="molecule type" value="Genomic_DNA"/>
</dbReference>
<accession>A0A7S5REQ9</accession>
<keyword evidence="1" id="KW-0255">Endonuclease</keyword>
<gene>
    <name evidence="1" type="ORF">EVB93_147</name>
</gene>
<keyword evidence="1" id="KW-0540">Nuclease</keyword>
<dbReference type="Proteomes" id="UP000629603">
    <property type="component" value="Segment"/>
</dbReference>
<keyword evidence="2" id="KW-1185">Reference proteome</keyword>
<keyword evidence="1" id="KW-0378">Hydrolase</keyword>
<proteinExistence type="predicted"/>